<dbReference type="InterPro" id="IPR006121">
    <property type="entry name" value="HMA_dom"/>
</dbReference>
<keyword evidence="3" id="KW-1185">Reference proteome</keyword>
<dbReference type="SUPFAM" id="SSF55008">
    <property type="entry name" value="HMA, heavy metal-associated domain"/>
    <property type="match status" value="1"/>
</dbReference>
<sequence>MSGHEGSPPPADTSRVLLLPLRGLASEGIEPAVQRALGETPGVLAVEVHATEMLVRVTYDATRTAPATLRRRLRAVRGSGPGPGGVA</sequence>
<protein>
    <recommendedName>
        <fullName evidence="1">HMA domain-containing protein</fullName>
    </recommendedName>
</protein>
<reference evidence="2" key="1">
    <citation type="submission" date="2022-08" db="EMBL/GenBank/DDBJ databases">
        <title>Draft genome sequencing of Roseisolibacter agri AW1220.</title>
        <authorList>
            <person name="Tobiishi Y."/>
            <person name="Tonouchi A."/>
        </authorList>
    </citation>
    <scope>NUCLEOTIDE SEQUENCE</scope>
    <source>
        <strain evidence="2">AW1220</strain>
    </source>
</reference>
<dbReference type="Gene3D" id="3.30.70.100">
    <property type="match status" value="1"/>
</dbReference>
<dbReference type="InterPro" id="IPR036163">
    <property type="entry name" value="HMA_dom_sf"/>
</dbReference>
<dbReference type="GO" id="GO:0046872">
    <property type="term" value="F:metal ion binding"/>
    <property type="evidence" value="ECO:0007669"/>
    <property type="project" value="InterPro"/>
</dbReference>
<accession>A0AA37Q7V3</accession>
<evidence type="ECO:0000313" key="3">
    <source>
        <dbReference type="Proteomes" id="UP001161325"/>
    </source>
</evidence>
<organism evidence="2 3">
    <name type="scientific">Roseisolibacter agri</name>
    <dbReference type="NCBI Taxonomy" id="2014610"/>
    <lineage>
        <taxon>Bacteria</taxon>
        <taxon>Pseudomonadati</taxon>
        <taxon>Gemmatimonadota</taxon>
        <taxon>Gemmatimonadia</taxon>
        <taxon>Gemmatimonadales</taxon>
        <taxon>Gemmatimonadaceae</taxon>
        <taxon>Roseisolibacter</taxon>
    </lineage>
</organism>
<name>A0AA37Q7V3_9BACT</name>
<evidence type="ECO:0000259" key="1">
    <source>
        <dbReference type="Pfam" id="PF00403"/>
    </source>
</evidence>
<gene>
    <name evidence="2" type="ORF">rosag_47030</name>
</gene>
<dbReference type="Proteomes" id="UP001161325">
    <property type="component" value="Unassembled WGS sequence"/>
</dbReference>
<evidence type="ECO:0000313" key="2">
    <source>
        <dbReference type="EMBL" id="GLC28190.1"/>
    </source>
</evidence>
<proteinExistence type="predicted"/>
<dbReference type="AlphaFoldDB" id="A0AA37Q7V3"/>
<feature type="domain" description="HMA" evidence="1">
    <location>
        <begin position="23"/>
        <end position="74"/>
    </location>
</feature>
<dbReference type="EMBL" id="BRXS01000008">
    <property type="protein sequence ID" value="GLC28190.1"/>
    <property type="molecule type" value="Genomic_DNA"/>
</dbReference>
<dbReference type="Pfam" id="PF00403">
    <property type="entry name" value="HMA"/>
    <property type="match status" value="1"/>
</dbReference>
<comment type="caution">
    <text evidence="2">The sequence shown here is derived from an EMBL/GenBank/DDBJ whole genome shotgun (WGS) entry which is preliminary data.</text>
</comment>